<sequence length="56" mass="5844">MTAAPAPSVRNRLRSAGISEDRIVEHAAAGRVRLDGEPAGLDQPAPAGTRVNLWPA</sequence>
<proteinExistence type="predicted"/>
<organism evidence="2">
    <name type="scientific">uncultured Gemmatimonadota bacterium</name>
    <dbReference type="NCBI Taxonomy" id="203437"/>
    <lineage>
        <taxon>Bacteria</taxon>
        <taxon>Pseudomonadati</taxon>
        <taxon>Gemmatimonadota</taxon>
        <taxon>environmental samples</taxon>
    </lineage>
</organism>
<feature type="region of interest" description="Disordered" evidence="1">
    <location>
        <begin position="35"/>
        <end position="56"/>
    </location>
</feature>
<evidence type="ECO:0000256" key="1">
    <source>
        <dbReference type="SAM" id="MobiDB-lite"/>
    </source>
</evidence>
<gene>
    <name evidence="2" type="ORF">AVDCRST_MAG68-5073</name>
</gene>
<evidence type="ECO:0000313" key="2">
    <source>
        <dbReference type="EMBL" id="CAA9364759.1"/>
    </source>
</evidence>
<name>A0A6J4MRR8_9BACT</name>
<reference evidence="2" key="1">
    <citation type="submission" date="2020-02" db="EMBL/GenBank/DDBJ databases">
        <authorList>
            <person name="Meier V. D."/>
        </authorList>
    </citation>
    <scope>NUCLEOTIDE SEQUENCE</scope>
    <source>
        <strain evidence="2">AVDCRST_MAG68</strain>
    </source>
</reference>
<dbReference type="AlphaFoldDB" id="A0A6J4MRR8"/>
<dbReference type="EMBL" id="CADCTW010000217">
    <property type="protein sequence ID" value="CAA9364759.1"/>
    <property type="molecule type" value="Genomic_DNA"/>
</dbReference>
<accession>A0A6J4MRR8</accession>
<protein>
    <submittedName>
        <fullName evidence="2">Uncharacterized protein</fullName>
    </submittedName>
</protein>